<dbReference type="VEuPathDB" id="FungiDB:H310_06682"/>
<proteinExistence type="predicted"/>
<name>A0A418AWC6_9STRA</name>
<keyword evidence="3" id="KW-1185">Reference proteome</keyword>
<dbReference type="Proteomes" id="UP000285060">
    <property type="component" value="Unassembled WGS sequence"/>
</dbReference>
<organism evidence="2 3">
    <name type="scientific">Aphanomyces invadans</name>
    <dbReference type="NCBI Taxonomy" id="157072"/>
    <lineage>
        <taxon>Eukaryota</taxon>
        <taxon>Sar</taxon>
        <taxon>Stramenopiles</taxon>
        <taxon>Oomycota</taxon>
        <taxon>Saprolegniomycetes</taxon>
        <taxon>Saprolegniales</taxon>
        <taxon>Verrucalvaceae</taxon>
        <taxon>Aphanomyces</taxon>
    </lineage>
</organism>
<sequence>MHSSSTPVWTPKCGVHVPAELIPEAIEFEQNWIKYGIAKSALYEARMASYEAEWGSSSSQSLNQHVLDSSAMSTICEPSVSNPHHENQLYVSTVQEMSHLSTASYDKIMYFPPMDNQPLSSCLDEEDDDDISLFISPMVSTAAFSSHWTLADAKTGLSSAMDILCVSPNGGRPKAKAAKRSVSSGRKIRSSDVTAPAPAVPAKKKSAAASAKRKAQRKHGKSAPVLRQLEGDTLSDKLVTYRKTIRFHVKAGHDDVVQLVHDIHKGLQDPNARDKGRNALHFACHEGAESAVLALIKEDCSVDEPDVRRKFYRVTSEVRIASAPKPGLWIPHAKKLPNEVVEVVDEGHRTLSLPLSPSGTHWPPGTNEESYTGDVTYLKLAYAEGWVPLKRMSNGPDGFAPKLEPVETKEPNDIVQVSRIVTFPQKATTIETPKFYKVKLAVPVLAAPDLDGPRLQGSFPKQVHSIVESSLRYITPESTMSEACESLVVGEKHVDVEPEKQHGKFFYRARAKVRVLVSPEPSSAVLKYLDENQVRRCGSFQDVESTVGVIASAVLQVFNGALQFSLPESDVVYASVKDKGWVALDGPSASKVTVERISGASDALGDFPSHSAVEFMYQLCKNPPSWVAVGYPNRSWYKVPDEGNRDILANETTLQNEIFADRNTLSSSSQGLESIPLVRHGFLTTAATSINVPVVLEEIKHPANAILLTFPWKQMWWHVAFPDKTIVVELQHGLHGGFRAVLCNGTVMAQSRLLWDSGDSYEFTTLGHTFNATIALEGAFFSSATQYYTYSLVVDGAPIRQSTYNDN</sequence>
<dbReference type="Gene3D" id="2.40.128.180">
    <property type="match status" value="1"/>
</dbReference>
<dbReference type="InterPro" id="IPR036770">
    <property type="entry name" value="Ankyrin_rpt-contain_sf"/>
</dbReference>
<gene>
    <name evidence="2" type="ORF">DYB32_004829</name>
</gene>
<dbReference type="Pfam" id="PF06905">
    <property type="entry name" value="FAIM1"/>
    <property type="match status" value="1"/>
</dbReference>
<feature type="region of interest" description="Disordered" evidence="1">
    <location>
        <begin position="169"/>
        <end position="227"/>
    </location>
</feature>
<accession>A0A418AWC6</accession>
<comment type="caution">
    <text evidence="2">The sequence shown here is derived from an EMBL/GenBank/DDBJ whole genome shotgun (WGS) entry which is preliminary data.</text>
</comment>
<dbReference type="Gene3D" id="1.25.40.20">
    <property type="entry name" value="Ankyrin repeat-containing domain"/>
    <property type="match status" value="1"/>
</dbReference>
<feature type="compositionally biased region" description="Basic residues" evidence="1">
    <location>
        <begin position="202"/>
        <end position="221"/>
    </location>
</feature>
<dbReference type="InterPro" id="IPR010695">
    <property type="entry name" value="FAIM1"/>
</dbReference>
<dbReference type="InterPro" id="IPR038513">
    <property type="entry name" value="FAIM1_dom_sf"/>
</dbReference>
<dbReference type="VEuPathDB" id="FungiDB:H310_06681"/>
<evidence type="ECO:0000256" key="1">
    <source>
        <dbReference type="SAM" id="MobiDB-lite"/>
    </source>
</evidence>
<reference evidence="2 3" key="1">
    <citation type="submission" date="2018-08" db="EMBL/GenBank/DDBJ databases">
        <title>Aphanomyces genome sequencing and annotation.</title>
        <authorList>
            <person name="Minardi D."/>
            <person name="Oidtmann B."/>
            <person name="Van Der Giezen M."/>
            <person name="Studholme D.J."/>
        </authorList>
    </citation>
    <scope>NUCLEOTIDE SEQUENCE [LARGE SCALE GENOMIC DNA]</scope>
    <source>
        <strain evidence="2 3">NJM0002</strain>
    </source>
</reference>
<dbReference type="VEuPathDB" id="FungiDB:H310_06680"/>
<dbReference type="EMBL" id="QUSY01000389">
    <property type="protein sequence ID" value="RHY29824.1"/>
    <property type="molecule type" value="Genomic_DNA"/>
</dbReference>
<protein>
    <submittedName>
        <fullName evidence="2">Uncharacterized protein</fullName>
    </submittedName>
</protein>
<evidence type="ECO:0000313" key="3">
    <source>
        <dbReference type="Proteomes" id="UP000285060"/>
    </source>
</evidence>
<evidence type="ECO:0000313" key="2">
    <source>
        <dbReference type="EMBL" id="RHY29824.1"/>
    </source>
</evidence>
<dbReference type="AlphaFoldDB" id="A0A418AWC6"/>